<dbReference type="AlphaFoldDB" id="A0A1J1J593"/>
<keyword evidence="2" id="KW-1185">Reference proteome</keyword>
<evidence type="ECO:0000313" key="2">
    <source>
        <dbReference type="Proteomes" id="UP000183832"/>
    </source>
</evidence>
<dbReference type="EMBL" id="CVRI01000067">
    <property type="protein sequence ID" value="CRL06638.1"/>
    <property type="molecule type" value="Genomic_DNA"/>
</dbReference>
<gene>
    <name evidence="1" type="ORF">CLUMA_CG019740</name>
</gene>
<name>A0A1J1J593_9DIPT</name>
<sequence>MRDRTEENLQGFFDRYQQLAKEMEALENPPLQAMEDYLEKEKTIRLHITDQYLKAAKTRNITAELPRHELKA</sequence>
<proteinExistence type="predicted"/>
<reference evidence="1 2" key="1">
    <citation type="submission" date="2015-04" db="EMBL/GenBank/DDBJ databases">
        <authorList>
            <person name="Syromyatnikov M.Y."/>
            <person name="Popov V.N."/>
        </authorList>
    </citation>
    <scope>NUCLEOTIDE SEQUENCE [LARGE SCALE GENOMIC DNA]</scope>
</reference>
<organism evidence="1 2">
    <name type="scientific">Clunio marinus</name>
    <dbReference type="NCBI Taxonomy" id="568069"/>
    <lineage>
        <taxon>Eukaryota</taxon>
        <taxon>Metazoa</taxon>
        <taxon>Ecdysozoa</taxon>
        <taxon>Arthropoda</taxon>
        <taxon>Hexapoda</taxon>
        <taxon>Insecta</taxon>
        <taxon>Pterygota</taxon>
        <taxon>Neoptera</taxon>
        <taxon>Endopterygota</taxon>
        <taxon>Diptera</taxon>
        <taxon>Nematocera</taxon>
        <taxon>Chironomoidea</taxon>
        <taxon>Chironomidae</taxon>
        <taxon>Clunio</taxon>
    </lineage>
</organism>
<accession>A0A1J1J593</accession>
<protein>
    <submittedName>
        <fullName evidence="1">CLUMA_CG019740, isoform A</fullName>
    </submittedName>
</protein>
<dbReference type="Proteomes" id="UP000183832">
    <property type="component" value="Unassembled WGS sequence"/>
</dbReference>
<evidence type="ECO:0000313" key="1">
    <source>
        <dbReference type="EMBL" id="CRL06638.1"/>
    </source>
</evidence>